<feature type="region of interest" description="Disordered" evidence="1">
    <location>
        <begin position="345"/>
        <end position="365"/>
    </location>
</feature>
<dbReference type="Proteomes" id="UP000190797">
    <property type="component" value="Chromosome"/>
</dbReference>
<keyword evidence="3" id="KW-1185">Reference proteome</keyword>
<accession>A0A1U9ZYJ2</accession>
<gene>
    <name evidence="2" type="ORF">BKM31_17335</name>
</gene>
<dbReference type="Pfam" id="PF13830">
    <property type="entry name" value="DUF4192"/>
    <property type="match status" value="1"/>
</dbReference>
<dbReference type="RefSeq" id="WP_080039179.1">
    <property type="nucleotide sequence ID" value="NZ_CP017717.1"/>
</dbReference>
<reference evidence="3" key="1">
    <citation type="journal article" date="2017" name="Med. Chem. Commun.">
        <title>Nonomuraea sp. ATCC 55076 harbours the largest actinomycete chromosome to date and the kistamicin biosynthetic gene cluster.</title>
        <authorList>
            <person name="Nazari B."/>
            <person name="Forneris C.C."/>
            <person name="Gibson M.I."/>
            <person name="Moon K."/>
            <person name="Schramma K.R."/>
            <person name="Seyedsayamdost M.R."/>
        </authorList>
    </citation>
    <scope>NUCLEOTIDE SEQUENCE [LARGE SCALE GENOMIC DNA]</scope>
    <source>
        <strain evidence="3">ATCC 55076</strain>
    </source>
</reference>
<sequence>MHHHPEQSSRQPTTIRLQTPADLIAIVPYLIGYRPDQGLVVVAFNNDLLTVAVRSDLPDQPSDRDEFVTQAVRMLVHEAAPRVALIGYGPGERITPYMHAFATALTAHNIAILDMLRCENDRYWSYLCPDPACCPPEGTPYDAGSNRAAAHAVLAGLVALPGKEALQQMLQPVGGEQRTIMTAATAAARARAEARLATPDLDEHYWFTEGLQHAHKCYQHARAGRPIPADDLAWLGVLLTGVLVRDISYTLHRRYGTHIARRLWIDVTRTIDPAYAAAPATILAFLALHHGETTLAGYAAERALQAEPNYPFARLILATLPYGIPPAESDAELDDLAKTITEQATRTPELAKPVLPTPPNLDRHT</sequence>
<dbReference type="InterPro" id="IPR025447">
    <property type="entry name" value="DUF4192"/>
</dbReference>
<protein>
    <recommendedName>
        <fullName evidence="4">DUF4192 domain-containing protein</fullName>
    </recommendedName>
</protein>
<proteinExistence type="predicted"/>
<evidence type="ECO:0008006" key="4">
    <source>
        <dbReference type="Google" id="ProtNLM"/>
    </source>
</evidence>
<dbReference type="KEGG" id="noa:BKM31_17335"/>
<dbReference type="AlphaFoldDB" id="A0A1U9ZYJ2"/>
<dbReference type="OrthoDB" id="3264463at2"/>
<name>A0A1U9ZYJ2_9ACTN</name>
<organism evidence="2 3">
    <name type="scientific">[Actinomadura] parvosata subsp. kistnae</name>
    <dbReference type="NCBI Taxonomy" id="1909395"/>
    <lineage>
        <taxon>Bacteria</taxon>
        <taxon>Bacillati</taxon>
        <taxon>Actinomycetota</taxon>
        <taxon>Actinomycetes</taxon>
        <taxon>Streptosporangiales</taxon>
        <taxon>Streptosporangiaceae</taxon>
        <taxon>Nonomuraea</taxon>
    </lineage>
</organism>
<dbReference type="EMBL" id="CP017717">
    <property type="protein sequence ID" value="AQZ62989.1"/>
    <property type="molecule type" value="Genomic_DNA"/>
</dbReference>
<evidence type="ECO:0000313" key="3">
    <source>
        <dbReference type="Proteomes" id="UP000190797"/>
    </source>
</evidence>
<dbReference type="STRING" id="1909395.BKM31_17335"/>
<evidence type="ECO:0000256" key="1">
    <source>
        <dbReference type="SAM" id="MobiDB-lite"/>
    </source>
</evidence>
<evidence type="ECO:0000313" key="2">
    <source>
        <dbReference type="EMBL" id="AQZ62989.1"/>
    </source>
</evidence>